<dbReference type="RefSeq" id="WP_198637676.1">
    <property type="nucleotide sequence ID" value="NZ_JAEHNY010000002.1"/>
</dbReference>
<accession>A0ABS0TCP5</accession>
<evidence type="ECO:0000313" key="2">
    <source>
        <dbReference type="Proteomes" id="UP000635665"/>
    </source>
</evidence>
<keyword evidence="2" id="KW-1185">Reference proteome</keyword>
<proteinExistence type="predicted"/>
<dbReference type="Proteomes" id="UP000635665">
    <property type="component" value="Unassembled WGS sequence"/>
</dbReference>
<comment type="caution">
    <text evidence="1">The sequence shown here is derived from an EMBL/GenBank/DDBJ whole genome shotgun (WGS) entry which is preliminary data.</text>
</comment>
<evidence type="ECO:0008006" key="3">
    <source>
        <dbReference type="Google" id="ProtNLM"/>
    </source>
</evidence>
<sequence>MQQDFYIKDWVKIKSGKIFNSKSEIFSSSEKDLNTFLKSIYDFLELKYPKFHKMDNLSKLGILGTEILFRGKEISADTALIFSNNASSLDIDRKFHESISGFASPALFVYTLPNIVLGEISIKFKLQSENAFFVSDSFDAELLKNYSESLLTSGKAPEVLCGWLDLENEEYDVFLCLVSREINIPFSEENLKKIYFAENEKPTGRT</sequence>
<dbReference type="EMBL" id="JAEHNY010000002">
    <property type="protein sequence ID" value="MBI6118800.1"/>
    <property type="molecule type" value="Genomic_DNA"/>
</dbReference>
<reference evidence="1 2" key="1">
    <citation type="submission" date="2020-12" db="EMBL/GenBank/DDBJ databases">
        <title>Salegentibacter orientalis sp. nov., isolated from costal sediment.</title>
        <authorList>
            <person name="Lian F.-B."/>
        </authorList>
    </citation>
    <scope>NUCLEOTIDE SEQUENCE [LARGE SCALE GENOMIC DNA]</scope>
    <source>
        <strain evidence="1 2">F60176</strain>
    </source>
</reference>
<evidence type="ECO:0000313" key="1">
    <source>
        <dbReference type="EMBL" id="MBI6118800.1"/>
    </source>
</evidence>
<gene>
    <name evidence="1" type="ORF">I6U50_02075</name>
</gene>
<protein>
    <recommendedName>
        <fullName evidence="3">3-oxoacyl-ACP synthase</fullName>
    </recommendedName>
</protein>
<organism evidence="1 2">
    <name type="scientific">Salegentibacter maritimus</name>
    <dbReference type="NCBI Taxonomy" id="2794347"/>
    <lineage>
        <taxon>Bacteria</taxon>
        <taxon>Pseudomonadati</taxon>
        <taxon>Bacteroidota</taxon>
        <taxon>Flavobacteriia</taxon>
        <taxon>Flavobacteriales</taxon>
        <taxon>Flavobacteriaceae</taxon>
        <taxon>Salegentibacter</taxon>
    </lineage>
</organism>
<name>A0ABS0TCP5_9FLAO</name>